<dbReference type="RefSeq" id="WP_188871759.1">
    <property type="nucleotide sequence ID" value="NZ_BMOO01000003.1"/>
</dbReference>
<dbReference type="Proteomes" id="UP000765891">
    <property type="component" value="Unassembled WGS sequence"/>
</dbReference>
<dbReference type="InterPro" id="IPR025870">
    <property type="entry name" value="Glyoxalase-like_dom"/>
</dbReference>
<feature type="domain" description="Glyoxalase-like" evidence="1">
    <location>
        <begin position="5"/>
        <end position="180"/>
    </location>
</feature>
<keyword evidence="4" id="KW-1185">Reference proteome</keyword>
<dbReference type="AlphaFoldDB" id="A0A830FZH2"/>
<dbReference type="SUPFAM" id="SSF54593">
    <property type="entry name" value="Glyoxalase/Bleomycin resistance protein/Dihydroxybiphenyl dioxygenase"/>
    <property type="match status" value="2"/>
</dbReference>
<protein>
    <recommendedName>
        <fullName evidence="1">Glyoxalase-like domain-containing protein</fullName>
    </recommendedName>
</protein>
<accession>A0A830FZH2</accession>
<dbReference type="EMBL" id="JAGGKO010000001">
    <property type="protein sequence ID" value="MBP1953215.1"/>
    <property type="molecule type" value="Genomic_DNA"/>
</dbReference>
<dbReference type="Pfam" id="PF13468">
    <property type="entry name" value="Glyoxalase_3"/>
    <property type="match status" value="1"/>
</dbReference>
<evidence type="ECO:0000313" key="3">
    <source>
        <dbReference type="EMBL" id="MBP1953215.1"/>
    </source>
</evidence>
<dbReference type="InterPro" id="IPR029068">
    <property type="entry name" value="Glyas_Bleomycin-R_OHBP_Dase"/>
</dbReference>
<dbReference type="Proteomes" id="UP000614609">
    <property type="component" value="Unassembled WGS sequence"/>
</dbReference>
<reference evidence="2" key="1">
    <citation type="journal article" date="2014" name="Int. J. Syst. Evol. Microbiol.">
        <title>Complete genome sequence of Corynebacterium casei LMG S-19264T (=DSM 44701T), isolated from a smear-ripened cheese.</title>
        <authorList>
            <consortium name="US DOE Joint Genome Institute (JGI-PGF)"/>
            <person name="Walter F."/>
            <person name="Albersmeier A."/>
            <person name="Kalinowski J."/>
            <person name="Ruckert C."/>
        </authorList>
    </citation>
    <scope>NUCLEOTIDE SEQUENCE</scope>
    <source>
        <strain evidence="2">JCM 16108</strain>
    </source>
</reference>
<evidence type="ECO:0000313" key="2">
    <source>
        <dbReference type="EMBL" id="GGM66978.1"/>
    </source>
</evidence>
<sequence length="270" mass="28964">MRPVIDHVPFAGPDLDALVERFENAGFAPQYGGERTATGTESAMIVLPDGSALELLAPTNTDTNADDGHWPDFTAADAGPCAWGVDAGSVHSELQRAISHDVTVRGPLRERRETDRGVAEWDVGFLGGPDSPLPFVVSDRTPREYRVPDSALYGSPLSGVGRVVLAVDDLDDAVARFTDLYRLPAPERDHDGTFGALAAFPGQDVVLCEPDEGPVRERVERFGACPATVLLTGDVSDAAAHHPLHGGRTLFGKRVRFVDGFDTRLGVVER</sequence>
<proteinExistence type="predicted"/>
<comment type="caution">
    <text evidence="2">The sequence shown here is derived from an EMBL/GenBank/DDBJ whole genome shotgun (WGS) entry which is preliminary data.</text>
</comment>
<reference evidence="2" key="2">
    <citation type="submission" date="2020-09" db="EMBL/GenBank/DDBJ databases">
        <authorList>
            <person name="Sun Q."/>
            <person name="Ohkuma M."/>
        </authorList>
    </citation>
    <scope>NUCLEOTIDE SEQUENCE</scope>
    <source>
        <strain evidence="2">JCM 16108</strain>
    </source>
</reference>
<reference evidence="3" key="3">
    <citation type="submission" date="2021-03" db="EMBL/GenBank/DDBJ databases">
        <title>Genomic Encyclopedia of Type Strains, Phase IV (KMG-IV): sequencing the most valuable type-strain genomes for metagenomic binning, comparative biology and taxonomic classification.</title>
        <authorList>
            <person name="Goeker M."/>
        </authorList>
    </citation>
    <scope>NUCLEOTIDE SEQUENCE</scope>
    <source>
        <strain evidence="3">DSM 22443</strain>
    </source>
</reference>
<gene>
    <name evidence="2" type="ORF">GCM10009017_16400</name>
    <name evidence="3" type="ORF">J2752_000096</name>
</gene>
<dbReference type="EMBL" id="BMOO01000003">
    <property type="protein sequence ID" value="GGM66978.1"/>
    <property type="molecule type" value="Genomic_DNA"/>
</dbReference>
<dbReference type="Gene3D" id="3.10.180.10">
    <property type="entry name" value="2,3-Dihydroxybiphenyl 1,2-Dioxygenase, domain 1"/>
    <property type="match status" value="1"/>
</dbReference>
<evidence type="ECO:0000259" key="1">
    <source>
        <dbReference type="Pfam" id="PF13468"/>
    </source>
</evidence>
<organism evidence="2 4">
    <name type="scientific">Halarchaeum rubridurum</name>
    <dbReference type="NCBI Taxonomy" id="489911"/>
    <lineage>
        <taxon>Archaea</taxon>
        <taxon>Methanobacteriati</taxon>
        <taxon>Methanobacteriota</taxon>
        <taxon>Stenosarchaea group</taxon>
        <taxon>Halobacteria</taxon>
        <taxon>Halobacteriales</taxon>
        <taxon>Halobacteriaceae</taxon>
    </lineage>
</organism>
<evidence type="ECO:0000313" key="4">
    <source>
        <dbReference type="Proteomes" id="UP000614609"/>
    </source>
</evidence>
<dbReference type="PANTHER" id="PTHR40265">
    <property type="entry name" value="BLL2707 PROTEIN"/>
    <property type="match status" value="1"/>
</dbReference>
<dbReference type="OrthoDB" id="266164at2157"/>
<dbReference type="PANTHER" id="PTHR40265:SF1">
    <property type="entry name" value="GLYOXALASE-LIKE DOMAIN-CONTAINING PROTEIN"/>
    <property type="match status" value="1"/>
</dbReference>
<name>A0A830FZH2_9EURY</name>